<accession>A0A6H5IP00</accession>
<gene>
    <name evidence="2" type="ORF">TBRA_LOCUS10712</name>
</gene>
<reference evidence="2 3" key="1">
    <citation type="submission" date="2020-02" db="EMBL/GenBank/DDBJ databases">
        <authorList>
            <person name="Ferguson B K."/>
        </authorList>
    </citation>
    <scope>NUCLEOTIDE SEQUENCE [LARGE SCALE GENOMIC DNA]</scope>
</reference>
<evidence type="ECO:0000313" key="3">
    <source>
        <dbReference type="Proteomes" id="UP000479190"/>
    </source>
</evidence>
<feature type="region of interest" description="Disordered" evidence="1">
    <location>
        <begin position="1"/>
        <end position="34"/>
    </location>
</feature>
<proteinExistence type="predicted"/>
<evidence type="ECO:0000313" key="2">
    <source>
        <dbReference type="EMBL" id="CAB0038945.1"/>
    </source>
</evidence>
<name>A0A6H5IP00_9HYME</name>
<evidence type="ECO:0000256" key="1">
    <source>
        <dbReference type="SAM" id="MobiDB-lite"/>
    </source>
</evidence>
<feature type="compositionally biased region" description="Basic residues" evidence="1">
    <location>
        <begin position="23"/>
        <end position="34"/>
    </location>
</feature>
<protein>
    <submittedName>
        <fullName evidence="2">Uncharacterized protein</fullName>
    </submittedName>
</protein>
<dbReference type="Proteomes" id="UP000479190">
    <property type="component" value="Unassembled WGS sequence"/>
</dbReference>
<sequence length="194" mass="22025">MVRTHIHTQTFKKGARERNARCSSRRRRKGRSRGVFHAARRGEGNKFTSGYFCRKFDAGAVLEAKSRRRETERSMARDSLCINRATLGCSGVDQAQGCVGGAHRRINGTIRTTRIAALQSAPLTDHRIAKKKKTITNKSGTRVKRDCARRAVYCARGIELQRQLRRRRRRRGYIVVNGPRHPFHRASCCCCNSG</sequence>
<dbReference type="AlphaFoldDB" id="A0A6H5IP00"/>
<dbReference type="EMBL" id="CADCXV010000928">
    <property type="protein sequence ID" value="CAB0038945.1"/>
    <property type="molecule type" value="Genomic_DNA"/>
</dbReference>
<organism evidence="2 3">
    <name type="scientific">Trichogramma brassicae</name>
    <dbReference type="NCBI Taxonomy" id="86971"/>
    <lineage>
        <taxon>Eukaryota</taxon>
        <taxon>Metazoa</taxon>
        <taxon>Ecdysozoa</taxon>
        <taxon>Arthropoda</taxon>
        <taxon>Hexapoda</taxon>
        <taxon>Insecta</taxon>
        <taxon>Pterygota</taxon>
        <taxon>Neoptera</taxon>
        <taxon>Endopterygota</taxon>
        <taxon>Hymenoptera</taxon>
        <taxon>Apocrita</taxon>
        <taxon>Proctotrupomorpha</taxon>
        <taxon>Chalcidoidea</taxon>
        <taxon>Trichogrammatidae</taxon>
        <taxon>Trichogramma</taxon>
    </lineage>
</organism>
<keyword evidence="3" id="KW-1185">Reference proteome</keyword>